<dbReference type="Pfam" id="PF07969">
    <property type="entry name" value="Amidohydro_3"/>
    <property type="match status" value="1"/>
</dbReference>
<gene>
    <name evidence="2" type="ORF">ANI02nite_20390</name>
</gene>
<dbReference type="AlphaFoldDB" id="A0A511XB56"/>
<dbReference type="Proteomes" id="UP000321635">
    <property type="component" value="Unassembled WGS sequence"/>
</dbReference>
<proteinExistence type="predicted"/>
<comment type="caution">
    <text evidence="2">The sequence shown here is derived from an EMBL/GenBank/DDBJ whole genome shotgun (WGS) entry which is preliminary data.</text>
</comment>
<dbReference type="InterPro" id="IPR033932">
    <property type="entry name" value="YtcJ-like"/>
</dbReference>
<dbReference type="RefSeq" id="WP_246789340.1">
    <property type="nucleotide sequence ID" value="NZ_AUBI01000003.1"/>
</dbReference>
<dbReference type="Gene3D" id="3.20.20.140">
    <property type="entry name" value="Metal-dependent hydrolases"/>
    <property type="match status" value="1"/>
</dbReference>
<dbReference type="InterPro" id="IPR011059">
    <property type="entry name" value="Metal-dep_hydrolase_composite"/>
</dbReference>
<dbReference type="GO" id="GO:0016810">
    <property type="term" value="F:hydrolase activity, acting on carbon-nitrogen (but not peptide) bonds"/>
    <property type="evidence" value="ECO:0007669"/>
    <property type="project" value="InterPro"/>
</dbReference>
<dbReference type="CDD" id="cd01300">
    <property type="entry name" value="YtcJ_like"/>
    <property type="match status" value="1"/>
</dbReference>
<evidence type="ECO:0000313" key="2">
    <source>
        <dbReference type="EMBL" id="GEN60155.1"/>
    </source>
</evidence>
<dbReference type="Gene3D" id="3.10.310.70">
    <property type="match status" value="1"/>
</dbReference>
<organism evidence="2 3">
    <name type="scientific">Acetobacter nitrogenifigens DSM 23921 = NBRC 105050</name>
    <dbReference type="NCBI Taxonomy" id="1120919"/>
    <lineage>
        <taxon>Bacteria</taxon>
        <taxon>Pseudomonadati</taxon>
        <taxon>Pseudomonadota</taxon>
        <taxon>Alphaproteobacteria</taxon>
        <taxon>Acetobacterales</taxon>
        <taxon>Acetobacteraceae</taxon>
        <taxon>Acetobacter</taxon>
    </lineage>
</organism>
<dbReference type="PANTHER" id="PTHR22642:SF2">
    <property type="entry name" value="PROTEIN LONG AFTER FAR-RED 3"/>
    <property type="match status" value="1"/>
</dbReference>
<dbReference type="Gene3D" id="2.30.40.10">
    <property type="entry name" value="Urease, subunit C, domain 1"/>
    <property type="match status" value="1"/>
</dbReference>
<accession>A0A511XB56</accession>
<name>A0A511XB56_9PROT</name>
<dbReference type="PANTHER" id="PTHR22642">
    <property type="entry name" value="IMIDAZOLONEPROPIONASE"/>
    <property type="match status" value="1"/>
</dbReference>
<evidence type="ECO:0000313" key="3">
    <source>
        <dbReference type="Proteomes" id="UP000321635"/>
    </source>
</evidence>
<dbReference type="SUPFAM" id="SSF51338">
    <property type="entry name" value="Composite domain of metallo-dependent hydrolases"/>
    <property type="match status" value="1"/>
</dbReference>
<dbReference type="SUPFAM" id="SSF51556">
    <property type="entry name" value="Metallo-dependent hydrolases"/>
    <property type="match status" value="1"/>
</dbReference>
<keyword evidence="3" id="KW-1185">Reference proteome</keyword>
<reference evidence="2 3" key="1">
    <citation type="submission" date="2019-07" db="EMBL/GenBank/DDBJ databases">
        <title>Whole genome shotgun sequence of Acetobacter nitrogenifigens NBRC 105050.</title>
        <authorList>
            <person name="Hosoyama A."/>
            <person name="Uohara A."/>
            <person name="Ohji S."/>
            <person name="Ichikawa N."/>
        </authorList>
    </citation>
    <scope>NUCLEOTIDE SEQUENCE [LARGE SCALE GENOMIC DNA]</scope>
    <source>
        <strain evidence="2 3">NBRC 105050</strain>
    </source>
</reference>
<dbReference type="InterPro" id="IPR013108">
    <property type="entry name" value="Amidohydro_3"/>
</dbReference>
<protein>
    <recommendedName>
        <fullName evidence="1">Amidohydrolase 3 domain-containing protein</fullName>
    </recommendedName>
</protein>
<feature type="domain" description="Amidohydrolase 3" evidence="1">
    <location>
        <begin position="83"/>
        <end position="569"/>
    </location>
</feature>
<sequence length="572" mass="62103">MSLKCGPLRLTQTPDSGREGLQLYLRGNTGMTLDLALLNATVHTGSHTRPLIGAAVGISNGRIVHIGPTEEIRALCRPETTIRNLGGMFLAPGFIDVHVHVLMAAEYLSAVGLRDARSMQEVVERVAARAAATPDAPWIYGLEWSYGYPDLPGGVFDRAMLDVVSSDRPVLLVSAMAHAAWANSRALEVAGITAETPDPPNGEIVRRPDGSPSGWLKEHAVDLVRRHMPAAHEQDRRRGLDLAFQEAARCGVTRMQSAAFDESLLPMLHDLELSGKLPIRIGMMTEIAPPSMTEARLRDAVALRATYDTDMLRIDGLKFFLDGVLESHTGSMPDGYADRPDLTGALLWEKEPYIDAVRRGMEAGFTIWTHAIGPGAIALSLDAIEAAGLLSHRLRPRVEHVELPYRADIDRFSRIGAIASMQPVMIAPSDVWMGMEGVWEARVGTRRLQNAFPMRALLDAGAGLAFGTDWPIVPLDPKLGIRKAVLRRPLGAPADAGWVTRQAITFPEAFHAYTEGAAYAAGRDQDEGRITEGAYADLTVLSANPFTVDPDDLPSLQNVLTIVGGRITHETL</sequence>
<dbReference type="InterPro" id="IPR032466">
    <property type="entry name" value="Metal_Hydrolase"/>
</dbReference>
<dbReference type="EMBL" id="BJYF01000011">
    <property type="protein sequence ID" value="GEN60155.1"/>
    <property type="molecule type" value="Genomic_DNA"/>
</dbReference>
<evidence type="ECO:0000259" key="1">
    <source>
        <dbReference type="Pfam" id="PF07969"/>
    </source>
</evidence>